<gene>
    <name evidence="11" type="ORF">TCLT_LOCUS8889</name>
</gene>
<dbReference type="InterPro" id="IPR029768">
    <property type="entry name" value="Aldolase_I_AS"/>
</dbReference>
<dbReference type="Pfam" id="PF00274">
    <property type="entry name" value="Glycolytic"/>
    <property type="match status" value="1"/>
</dbReference>
<proteinExistence type="inferred from homology"/>
<dbReference type="Gene3D" id="3.20.20.70">
    <property type="entry name" value="Aldolase class I"/>
    <property type="match status" value="1"/>
</dbReference>
<accession>A0A0N5D765</accession>
<comment type="catalytic activity">
    <reaction evidence="1 9">
        <text>beta-D-fructose 1,6-bisphosphate = D-glyceraldehyde 3-phosphate + dihydroxyacetone phosphate</text>
        <dbReference type="Rhea" id="RHEA:14729"/>
        <dbReference type="ChEBI" id="CHEBI:32966"/>
        <dbReference type="ChEBI" id="CHEBI:57642"/>
        <dbReference type="ChEBI" id="CHEBI:59776"/>
        <dbReference type="EC" id="4.1.2.13"/>
    </reaction>
</comment>
<dbReference type="GO" id="GO:0004332">
    <property type="term" value="F:fructose-bisphosphate aldolase activity"/>
    <property type="evidence" value="ECO:0007669"/>
    <property type="project" value="UniProtKB-EC"/>
</dbReference>
<evidence type="ECO:0000256" key="6">
    <source>
        <dbReference type="ARBA" id="ARBA00023152"/>
    </source>
</evidence>
<reference evidence="11 12" key="2">
    <citation type="submission" date="2018-11" db="EMBL/GenBank/DDBJ databases">
        <authorList>
            <consortium name="Pathogen Informatics"/>
        </authorList>
    </citation>
    <scope>NUCLEOTIDE SEQUENCE [LARGE SCALE GENOMIC DNA]</scope>
</reference>
<dbReference type="UniPathway" id="UPA00109">
    <property type="reaction ID" value="UER00183"/>
</dbReference>
<evidence type="ECO:0000256" key="5">
    <source>
        <dbReference type="ARBA" id="ARBA00013779"/>
    </source>
</evidence>
<dbReference type="NCBIfam" id="NF033379">
    <property type="entry name" value="FrucBisAld_I"/>
    <property type="match status" value="1"/>
</dbReference>
<evidence type="ECO:0000256" key="1">
    <source>
        <dbReference type="ARBA" id="ARBA00000441"/>
    </source>
</evidence>
<dbReference type="Proteomes" id="UP000276776">
    <property type="component" value="Unassembled WGS sequence"/>
</dbReference>
<name>A0A0N5D765_THECL</name>
<dbReference type="WBParaSite" id="TCLT_0000890001-mRNA-1">
    <property type="protein sequence ID" value="TCLT_0000890001-mRNA-1"/>
    <property type="gene ID" value="TCLT_0000890001"/>
</dbReference>
<dbReference type="EC" id="4.1.2.13" evidence="4 9"/>
<dbReference type="AlphaFoldDB" id="A0A0N5D765"/>
<comment type="similarity">
    <text evidence="3 9">Belongs to the class I fructose-bisphosphate aldolase family.</text>
</comment>
<dbReference type="InterPro" id="IPR013785">
    <property type="entry name" value="Aldolase_TIM"/>
</dbReference>
<dbReference type="InterPro" id="IPR000741">
    <property type="entry name" value="FBA_I"/>
</dbReference>
<keyword evidence="12" id="KW-1185">Reference proteome</keyword>
<evidence type="ECO:0000256" key="4">
    <source>
        <dbReference type="ARBA" id="ARBA00013068"/>
    </source>
</evidence>
<evidence type="ECO:0000256" key="3">
    <source>
        <dbReference type="ARBA" id="ARBA00010387"/>
    </source>
</evidence>
<dbReference type="GO" id="GO:0006096">
    <property type="term" value="P:glycolytic process"/>
    <property type="evidence" value="ECO:0007669"/>
    <property type="project" value="UniProtKB-UniPathway"/>
</dbReference>
<dbReference type="OrthoDB" id="36455at2759"/>
<keyword evidence="7 9" id="KW-0456">Lyase</keyword>
<evidence type="ECO:0000256" key="8">
    <source>
        <dbReference type="ARBA" id="ARBA00023270"/>
    </source>
</evidence>
<evidence type="ECO:0000313" key="11">
    <source>
        <dbReference type="EMBL" id="VDN06476.1"/>
    </source>
</evidence>
<evidence type="ECO:0000256" key="7">
    <source>
        <dbReference type="ARBA" id="ARBA00023239"/>
    </source>
</evidence>
<evidence type="ECO:0000256" key="2">
    <source>
        <dbReference type="ARBA" id="ARBA00004714"/>
    </source>
</evidence>
<dbReference type="PANTHER" id="PTHR11627">
    <property type="entry name" value="FRUCTOSE-BISPHOSPHATE ALDOLASE"/>
    <property type="match status" value="1"/>
</dbReference>
<organism evidence="13">
    <name type="scientific">Thelazia callipaeda</name>
    <name type="common">Oriental eyeworm</name>
    <name type="synonym">Parasitic nematode</name>
    <dbReference type="NCBI Taxonomy" id="103827"/>
    <lineage>
        <taxon>Eukaryota</taxon>
        <taxon>Metazoa</taxon>
        <taxon>Ecdysozoa</taxon>
        <taxon>Nematoda</taxon>
        <taxon>Chromadorea</taxon>
        <taxon>Rhabditida</taxon>
        <taxon>Spirurina</taxon>
        <taxon>Spiruromorpha</taxon>
        <taxon>Thelazioidea</taxon>
        <taxon>Thelaziidae</taxon>
        <taxon>Thelazia</taxon>
    </lineage>
</organism>
<evidence type="ECO:0000313" key="13">
    <source>
        <dbReference type="WBParaSite" id="TCLT_0000890001-mRNA-1"/>
    </source>
</evidence>
<keyword evidence="6 9" id="KW-0324">Glycolysis</keyword>
<dbReference type="STRING" id="103827.A0A0N5D765"/>
<dbReference type="SUPFAM" id="SSF51569">
    <property type="entry name" value="Aldolase"/>
    <property type="match status" value="1"/>
</dbReference>
<dbReference type="OMA" id="NKPWKLS"/>
<dbReference type="FunFam" id="3.20.20.70:FF:000140">
    <property type="entry name" value="Fructose-bisphosphate aldolase"/>
    <property type="match status" value="1"/>
</dbReference>
<keyword evidence="8" id="KW-0704">Schiff base</keyword>
<sequence>MSCNISRLLIDAVVVIIISTLLTWHQNDNFSTQEAFLTPALSRNQQDELHAIAKKLVHFGKGILAADESIDTIGKRFKLFGIENNEENRRNYRHLLFTTPNISQYISGIILHEETFHQKDNGGVRFVDIIKRANISPGIKLDKGLQSFDGSSEYITVGLNDLKERAVSFKSGGCEFAKWRCVFVISETTPSKKALETNAKILAKYAVISQKAGLVPIIEPEVLCDKEHHLEKVREVTEQVLAQVYKSLHDYGVFIEGTLLKPNMVIPGLDFTKVISVLIEFCEFEVGHEKVAAETLQALMRTVPPAVPGIVFLSGGQLETDATKNLNEINKLPRYKPWKISFSYGRALQTLVLKAWAMHDKEVQAKFLHRSKLNALAAKGQYTDEFEKV</sequence>
<comment type="pathway">
    <text evidence="2 10">Carbohydrate degradation; glycolysis; D-glyceraldehyde 3-phosphate and glycerone phosphate from D-glucose: step 4/4.</text>
</comment>
<evidence type="ECO:0000256" key="9">
    <source>
        <dbReference type="RuleBase" id="RU003994"/>
    </source>
</evidence>
<evidence type="ECO:0000256" key="10">
    <source>
        <dbReference type="RuleBase" id="RU004257"/>
    </source>
</evidence>
<evidence type="ECO:0000313" key="12">
    <source>
        <dbReference type="Proteomes" id="UP000276776"/>
    </source>
</evidence>
<reference evidence="13" key="1">
    <citation type="submission" date="2017-02" db="UniProtKB">
        <authorList>
            <consortium name="WormBaseParasite"/>
        </authorList>
    </citation>
    <scope>IDENTIFICATION</scope>
</reference>
<dbReference type="PROSITE" id="PS00158">
    <property type="entry name" value="ALDOLASE_CLASS_I"/>
    <property type="match status" value="1"/>
</dbReference>
<protein>
    <recommendedName>
        <fullName evidence="5 9">Fructose-bisphosphate aldolase</fullName>
        <ecNumber evidence="4 9">4.1.2.13</ecNumber>
    </recommendedName>
</protein>
<dbReference type="EMBL" id="UYYF01004697">
    <property type="protein sequence ID" value="VDN06476.1"/>
    <property type="molecule type" value="Genomic_DNA"/>
</dbReference>